<evidence type="ECO:0000259" key="2">
    <source>
        <dbReference type="Pfam" id="PF04892"/>
    </source>
</evidence>
<dbReference type="PIRSF" id="PIRSF031578">
    <property type="entry name" value="Uncharacterised_Vanz_RDD-cont"/>
    <property type="match status" value="1"/>
</dbReference>
<dbReference type="Pfam" id="PF04892">
    <property type="entry name" value="VanZ"/>
    <property type="match status" value="1"/>
</dbReference>
<dbReference type="Proteomes" id="UP001220962">
    <property type="component" value="Chromosome"/>
</dbReference>
<organism evidence="3 4">
    <name type="scientific">Paenibacillus urinalis</name>
    <dbReference type="NCBI Taxonomy" id="521520"/>
    <lineage>
        <taxon>Bacteria</taxon>
        <taxon>Bacillati</taxon>
        <taxon>Bacillota</taxon>
        <taxon>Bacilli</taxon>
        <taxon>Bacillales</taxon>
        <taxon>Paenibacillaceae</taxon>
        <taxon>Paenibacillus</taxon>
    </lineage>
</organism>
<keyword evidence="1" id="KW-0812">Transmembrane</keyword>
<proteinExistence type="predicted"/>
<gene>
    <name evidence="3" type="ORF">PUW23_19460</name>
</gene>
<dbReference type="InterPro" id="IPR053150">
    <property type="entry name" value="Teicoplanin_resist-assoc"/>
</dbReference>
<dbReference type="EMBL" id="CP118101">
    <property type="protein sequence ID" value="WDH81674.1"/>
    <property type="molecule type" value="Genomic_DNA"/>
</dbReference>
<feature type="transmembrane region" description="Helical" evidence="1">
    <location>
        <begin position="6"/>
        <end position="32"/>
    </location>
</feature>
<feature type="transmembrane region" description="Helical" evidence="1">
    <location>
        <begin position="218"/>
        <end position="237"/>
    </location>
</feature>
<feature type="transmembrane region" description="Helical" evidence="1">
    <location>
        <begin position="243"/>
        <end position="259"/>
    </location>
</feature>
<reference evidence="3" key="1">
    <citation type="submission" date="2023-02" db="EMBL/GenBank/DDBJ databases">
        <title>Pathogen: clinical or host-associated sample.</title>
        <authorList>
            <person name="Hergert J."/>
            <person name="Casey R."/>
            <person name="Wagner J."/>
            <person name="Young E.L."/>
            <person name="Oakeson K.F."/>
        </authorList>
    </citation>
    <scope>NUCLEOTIDE SEQUENCE</scope>
    <source>
        <strain evidence="3">2022CK-00830</strain>
    </source>
</reference>
<feature type="domain" description="VanZ-like" evidence="2">
    <location>
        <begin position="50"/>
        <end position="192"/>
    </location>
</feature>
<feature type="transmembrane region" description="Helical" evidence="1">
    <location>
        <begin position="44"/>
        <end position="64"/>
    </location>
</feature>
<feature type="transmembrane region" description="Helical" evidence="1">
    <location>
        <begin position="315"/>
        <end position="333"/>
    </location>
</feature>
<feature type="transmembrane region" description="Helical" evidence="1">
    <location>
        <begin position="175"/>
        <end position="197"/>
    </location>
</feature>
<dbReference type="AlphaFoldDB" id="A0AAX3MZ70"/>
<accession>A0AAX3MZ70</accession>
<feature type="transmembrane region" description="Helical" evidence="1">
    <location>
        <begin position="140"/>
        <end position="163"/>
    </location>
</feature>
<dbReference type="PANTHER" id="PTHR36834:SF1">
    <property type="entry name" value="INTEGRAL MEMBRANE PROTEIN"/>
    <property type="match status" value="1"/>
</dbReference>
<keyword evidence="1" id="KW-1133">Transmembrane helix</keyword>
<evidence type="ECO:0000256" key="1">
    <source>
        <dbReference type="SAM" id="Phobius"/>
    </source>
</evidence>
<feature type="transmembrane region" description="Helical" evidence="1">
    <location>
        <begin position="111"/>
        <end position="133"/>
    </location>
</feature>
<sequence length="370" mass="43027">MFQSYLFPISYAFMTFPIAALFFTLPFLIVQYRKHGYINKVRAIMLYLLLLYLMTAYFLVLLPLPAARHNEPLSGIPYQLIPFNFIHDILKETNVSAQDVSTYWKLLTERAFLQVVFNIVLTVPFGLFLRYYFRTRWVRGILLCFLLSLSFEITQLTGIFGFYDHPYRVFDVDDLIMNTLGGMIGFLLAEWFTGLLPRIEHLDKEVDIAGKRVSYTRRAVALLFDGFICLILFNIASILDVPAAFWIVTGLYFMVFPFLNKGRTFGKWLVRIHLTGEAGRLKLTGLTIRYGLLYWIFFGLNLMIVTASLPSYGSTLFAFVIFVMDGWFALHVLRRFFSKKTLLFYEQLSGTKHQITWQRPTPELAQKPAE</sequence>
<dbReference type="InterPro" id="IPR021192">
    <property type="entry name" value="UCP031578_Vanz/RDD"/>
</dbReference>
<name>A0AAX3MZ70_9BACL</name>
<dbReference type="RefSeq" id="WP_047913222.1">
    <property type="nucleotide sequence ID" value="NZ_CP118101.1"/>
</dbReference>
<dbReference type="InterPro" id="IPR006976">
    <property type="entry name" value="VanZ-like"/>
</dbReference>
<evidence type="ECO:0000313" key="4">
    <source>
        <dbReference type="Proteomes" id="UP001220962"/>
    </source>
</evidence>
<feature type="transmembrane region" description="Helical" evidence="1">
    <location>
        <begin position="290"/>
        <end position="309"/>
    </location>
</feature>
<dbReference type="PANTHER" id="PTHR36834">
    <property type="entry name" value="MEMBRANE PROTEIN-RELATED"/>
    <property type="match status" value="1"/>
</dbReference>
<evidence type="ECO:0000313" key="3">
    <source>
        <dbReference type="EMBL" id="WDH81674.1"/>
    </source>
</evidence>
<protein>
    <submittedName>
        <fullName evidence="3">VanZ family protein</fullName>
    </submittedName>
</protein>
<keyword evidence="1" id="KW-0472">Membrane</keyword>